<feature type="domain" description="Signal transduction histidine kinase internal region" evidence="2">
    <location>
        <begin position="154"/>
        <end position="232"/>
    </location>
</feature>
<dbReference type="PANTHER" id="PTHR34220">
    <property type="entry name" value="SENSOR HISTIDINE KINASE YPDA"/>
    <property type="match status" value="1"/>
</dbReference>
<keyword evidence="1" id="KW-0812">Transmembrane</keyword>
<keyword evidence="1" id="KW-1133">Transmembrane helix</keyword>
<evidence type="ECO:0000256" key="1">
    <source>
        <dbReference type="SAM" id="Phobius"/>
    </source>
</evidence>
<keyword evidence="4" id="KW-1185">Reference proteome</keyword>
<feature type="transmembrane region" description="Helical" evidence="1">
    <location>
        <begin position="112"/>
        <end position="130"/>
    </location>
</feature>
<keyword evidence="1" id="KW-0472">Membrane</keyword>
<name>A0A023BWB6_9FLAO</name>
<reference evidence="3 4" key="1">
    <citation type="submission" date="2014-04" db="EMBL/GenBank/DDBJ databases">
        <title>Aquimarina sp. 22II-S11-z7 Genome Sequencing.</title>
        <authorList>
            <person name="Lai Q."/>
        </authorList>
    </citation>
    <scope>NUCLEOTIDE SEQUENCE [LARGE SCALE GENOMIC DNA]</scope>
    <source>
        <strain evidence="3 4">22II-S11-z7</strain>
    </source>
</reference>
<feature type="transmembrane region" description="Helical" evidence="1">
    <location>
        <begin position="33"/>
        <end position="55"/>
    </location>
</feature>
<protein>
    <recommendedName>
        <fullName evidence="2">Signal transduction histidine kinase internal region domain-containing protein</fullName>
    </recommendedName>
</protein>
<dbReference type="GO" id="GO:0016020">
    <property type="term" value="C:membrane"/>
    <property type="evidence" value="ECO:0007669"/>
    <property type="project" value="InterPro"/>
</dbReference>
<comment type="caution">
    <text evidence="3">The sequence shown here is derived from an EMBL/GenBank/DDBJ whole genome shotgun (WGS) entry which is preliminary data.</text>
</comment>
<gene>
    <name evidence="3" type="ORF">ATO12_11265</name>
</gene>
<sequence length="333" mass="38694">MKKYFTIILVGFVLGLLTYSFLGFTQEQDNTKLLWLSGFLGVIIIYINTIFNEIFNRLISWKKYTGLRLLTGVLSNTIISFLFISLVLYAYVFIKGAQVSFIEDYSEILLKLIILIFFASLVYTVIYFAIHSYYQYAKGQIIALQLERKQTELQLTALKSQLSPHFLFNSVNTISSLLFSDIKKAELFIRELAKSYQYILNKYESKWLTVEEELQFVNSYHFLLRTRFNDRINLEITLPDWVLKSKIPPLALQMLIENAVKHNQMTSSQVLKIVITSDNHNINVSNNKTIKPKGVDSFKIGLGNIRLRYDLIFNKTIEVVDDEQFTVKLPIIL</sequence>
<evidence type="ECO:0000259" key="2">
    <source>
        <dbReference type="Pfam" id="PF06580"/>
    </source>
</evidence>
<dbReference type="InterPro" id="IPR050640">
    <property type="entry name" value="Bact_2-comp_sensor_kinase"/>
</dbReference>
<dbReference type="Proteomes" id="UP000023541">
    <property type="component" value="Unassembled WGS sequence"/>
</dbReference>
<dbReference type="PANTHER" id="PTHR34220:SF7">
    <property type="entry name" value="SENSOR HISTIDINE KINASE YPDA"/>
    <property type="match status" value="1"/>
</dbReference>
<dbReference type="STRING" id="1317122.ATO12_11265"/>
<dbReference type="GO" id="GO:0000155">
    <property type="term" value="F:phosphorelay sensor kinase activity"/>
    <property type="evidence" value="ECO:0007669"/>
    <property type="project" value="InterPro"/>
</dbReference>
<evidence type="ECO:0000313" key="4">
    <source>
        <dbReference type="Proteomes" id="UP000023541"/>
    </source>
</evidence>
<proteinExistence type="predicted"/>
<dbReference type="Pfam" id="PF06580">
    <property type="entry name" value="His_kinase"/>
    <property type="match status" value="1"/>
</dbReference>
<dbReference type="EMBL" id="AQRA01000003">
    <property type="protein sequence ID" value="EZH74342.1"/>
    <property type="molecule type" value="Genomic_DNA"/>
</dbReference>
<organism evidence="3 4">
    <name type="scientific">Aquimarina atlantica</name>
    <dbReference type="NCBI Taxonomy" id="1317122"/>
    <lineage>
        <taxon>Bacteria</taxon>
        <taxon>Pseudomonadati</taxon>
        <taxon>Bacteroidota</taxon>
        <taxon>Flavobacteriia</taxon>
        <taxon>Flavobacteriales</taxon>
        <taxon>Flavobacteriaceae</taxon>
        <taxon>Aquimarina</taxon>
    </lineage>
</organism>
<dbReference type="InterPro" id="IPR010559">
    <property type="entry name" value="Sig_transdc_His_kin_internal"/>
</dbReference>
<dbReference type="eggNOG" id="COG2972">
    <property type="taxonomic scope" value="Bacteria"/>
</dbReference>
<accession>A0A023BWB6</accession>
<dbReference type="AlphaFoldDB" id="A0A023BWB6"/>
<evidence type="ECO:0000313" key="3">
    <source>
        <dbReference type="EMBL" id="EZH74342.1"/>
    </source>
</evidence>
<dbReference type="RefSeq" id="WP_165583347.1">
    <property type="nucleotide sequence ID" value="NZ_AQRA01000003.1"/>
</dbReference>
<feature type="transmembrane region" description="Helical" evidence="1">
    <location>
        <begin position="67"/>
        <end position="92"/>
    </location>
</feature>